<organism evidence="4 5">
    <name type="scientific">Elysia marginata</name>
    <dbReference type="NCBI Taxonomy" id="1093978"/>
    <lineage>
        <taxon>Eukaryota</taxon>
        <taxon>Metazoa</taxon>
        <taxon>Spiralia</taxon>
        <taxon>Lophotrochozoa</taxon>
        <taxon>Mollusca</taxon>
        <taxon>Gastropoda</taxon>
        <taxon>Heterobranchia</taxon>
        <taxon>Euthyneura</taxon>
        <taxon>Panpulmonata</taxon>
        <taxon>Sacoglossa</taxon>
        <taxon>Placobranchoidea</taxon>
        <taxon>Plakobranchidae</taxon>
        <taxon>Elysia</taxon>
    </lineage>
</organism>
<dbReference type="EMBL" id="BMAT01007859">
    <property type="protein sequence ID" value="GFR72957.1"/>
    <property type="molecule type" value="Genomic_DNA"/>
</dbReference>
<dbReference type="AlphaFoldDB" id="A0AAV4FI77"/>
<gene>
    <name evidence="4" type="ORF">ElyMa_003854600</name>
</gene>
<reference evidence="4 5" key="1">
    <citation type="journal article" date="2021" name="Elife">
        <title>Chloroplast acquisition without the gene transfer in kleptoplastic sea slugs, Plakobranchus ocellatus.</title>
        <authorList>
            <person name="Maeda T."/>
            <person name="Takahashi S."/>
            <person name="Yoshida T."/>
            <person name="Shimamura S."/>
            <person name="Takaki Y."/>
            <person name="Nagai Y."/>
            <person name="Toyoda A."/>
            <person name="Suzuki Y."/>
            <person name="Arimoto A."/>
            <person name="Ishii H."/>
            <person name="Satoh N."/>
            <person name="Nishiyama T."/>
            <person name="Hasebe M."/>
            <person name="Maruyama T."/>
            <person name="Minagawa J."/>
            <person name="Obokata J."/>
            <person name="Shigenobu S."/>
        </authorList>
    </citation>
    <scope>NUCLEOTIDE SEQUENCE [LARGE SCALE GENOMIC DNA]</scope>
</reference>
<name>A0AAV4FI77_9GAST</name>
<feature type="domain" description="Beta-ketoacyl synthase-like N-terminal" evidence="3">
    <location>
        <begin position="31"/>
        <end position="71"/>
    </location>
</feature>
<evidence type="ECO:0000256" key="1">
    <source>
        <dbReference type="SAM" id="MobiDB-lite"/>
    </source>
</evidence>
<feature type="region of interest" description="Disordered" evidence="1">
    <location>
        <begin position="1"/>
        <end position="24"/>
    </location>
</feature>
<sequence>MAPQTSQKKDADNENNATKTKTPGYKSYTGDIVIAGISGRYPESDCVGEFRDNLFNKVNMITVDDRRWKVAAAVVVVVVVLVVVVVAAAVVVELVIVVTPILSLKDIWTCLTRVERSNPGRNSTRNFSI</sequence>
<evidence type="ECO:0000313" key="5">
    <source>
        <dbReference type="Proteomes" id="UP000762676"/>
    </source>
</evidence>
<keyword evidence="2" id="KW-0812">Transmembrane</keyword>
<evidence type="ECO:0000256" key="2">
    <source>
        <dbReference type="SAM" id="Phobius"/>
    </source>
</evidence>
<keyword evidence="5" id="KW-1185">Reference proteome</keyword>
<dbReference type="Pfam" id="PF00109">
    <property type="entry name" value="ketoacyl-synt"/>
    <property type="match status" value="1"/>
</dbReference>
<dbReference type="Proteomes" id="UP000762676">
    <property type="component" value="Unassembled WGS sequence"/>
</dbReference>
<keyword evidence="2" id="KW-0472">Membrane</keyword>
<dbReference type="InterPro" id="IPR014030">
    <property type="entry name" value="Ketoacyl_synth_N"/>
</dbReference>
<protein>
    <submittedName>
        <fullName evidence="4">Fatty acid synthase</fullName>
    </submittedName>
</protein>
<proteinExistence type="predicted"/>
<feature type="transmembrane region" description="Helical" evidence="2">
    <location>
        <begin position="70"/>
        <end position="98"/>
    </location>
</feature>
<evidence type="ECO:0000313" key="4">
    <source>
        <dbReference type="EMBL" id="GFR72957.1"/>
    </source>
</evidence>
<evidence type="ECO:0000259" key="3">
    <source>
        <dbReference type="Pfam" id="PF00109"/>
    </source>
</evidence>
<keyword evidence="2" id="KW-1133">Transmembrane helix</keyword>
<comment type="caution">
    <text evidence="4">The sequence shown here is derived from an EMBL/GenBank/DDBJ whole genome shotgun (WGS) entry which is preliminary data.</text>
</comment>
<accession>A0AAV4FI77</accession>